<reference evidence="4" key="2">
    <citation type="journal article" date="2021" name="PeerJ">
        <title>Extensive microbial diversity within the chicken gut microbiome revealed by metagenomics and culture.</title>
        <authorList>
            <person name="Gilroy R."/>
            <person name="Ravi A."/>
            <person name="Getino M."/>
            <person name="Pursley I."/>
            <person name="Horton D.L."/>
            <person name="Alikhan N.F."/>
            <person name="Baker D."/>
            <person name="Gharbi K."/>
            <person name="Hall N."/>
            <person name="Watson M."/>
            <person name="Adriaenssens E.M."/>
            <person name="Foster-Nyarko E."/>
            <person name="Jarju S."/>
            <person name="Secka A."/>
            <person name="Antonio M."/>
            <person name="Oren A."/>
            <person name="Chaudhuri R.R."/>
            <person name="La Ragione R."/>
            <person name="Hildebrand F."/>
            <person name="Pallen M.J."/>
        </authorList>
    </citation>
    <scope>NUCLEOTIDE SEQUENCE</scope>
    <source>
        <strain evidence="4">ChiBcec15-4380</strain>
    </source>
</reference>
<dbReference type="InterPro" id="IPR015797">
    <property type="entry name" value="NUDIX_hydrolase-like_dom_sf"/>
</dbReference>
<dbReference type="Proteomes" id="UP000824239">
    <property type="component" value="Unassembled WGS sequence"/>
</dbReference>
<dbReference type="PROSITE" id="PS51462">
    <property type="entry name" value="NUDIX"/>
    <property type="match status" value="1"/>
</dbReference>
<dbReference type="Pfam" id="PF00293">
    <property type="entry name" value="NUDIX"/>
    <property type="match status" value="1"/>
</dbReference>
<comment type="caution">
    <text evidence="4">The sequence shown here is derived from an EMBL/GenBank/DDBJ whole genome shotgun (WGS) entry which is preliminary data.</text>
</comment>
<proteinExistence type="predicted"/>
<reference evidence="4" key="1">
    <citation type="submission" date="2020-10" db="EMBL/GenBank/DDBJ databases">
        <authorList>
            <person name="Gilroy R."/>
        </authorList>
    </citation>
    <scope>NUCLEOTIDE SEQUENCE</scope>
    <source>
        <strain evidence="4">ChiBcec15-4380</strain>
    </source>
</reference>
<dbReference type="PANTHER" id="PTHR43046:SF14">
    <property type="entry name" value="MUTT_NUDIX FAMILY PROTEIN"/>
    <property type="match status" value="1"/>
</dbReference>
<feature type="domain" description="Nudix hydrolase" evidence="3">
    <location>
        <begin position="23"/>
        <end position="152"/>
    </location>
</feature>
<gene>
    <name evidence="4" type="ORF">IAA53_09950</name>
</gene>
<comment type="cofactor">
    <cofactor evidence="1">
        <name>Mg(2+)</name>
        <dbReference type="ChEBI" id="CHEBI:18420"/>
    </cofactor>
</comment>
<keyword evidence="2" id="KW-0378">Hydrolase</keyword>
<accession>A0A9D1DJ70</accession>
<sequence length="167" mass="18799">MELICELNDKIVLGTDGMSTKAPRITARAIVKRQDGLYAVMYADKFKLHSLPGGGVEDSEDVLTALRREVYEETGCICDEIQALGIVSENRASLDYTQINYYFVVTTTHTPSENHLTEAELASRTVVKWESFAEMVRLINEQEFERVQGKYLKARDVAALQAYATQI</sequence>
<evidence type="ECO:0000259" key="3">
    <source>
        <dbReference type="PROSITE" id="PS51462"/>
    </source>
</evidence>
<dbReference type="EMBL" id="DVHE01000078">
    <property type="protein sequence ID" value="HIR51574.1"/>
    <property type="molecule type" value="Genomic_DNA"/>
</dbReference>
<evidence type="ECO:0000313" key="4">
    <source>
        <dbReference type="EMBL" id="HIR51574.1"/>
    </source>
</evidence>
<evidence type="ECO:0000256" key="2">
    <source>
        <dbReference type="ARBA" id="ARBA00022801"/>
    </source>
</evidence>
<dbReference type="SUPFAM" id="SSF55811">
    <property type="entry name" value="Nudix"/>
    <property type="match status" value="1"/>
</dbReference>
<protein>
    <submittedName>
        <fullName evidence="4">NUDIX domain-containing protein</fullName>
    </submittedName>
</protein>
<dbReference type="Gene3D" id="3.90.79.10">
    <property type="entry name" value="Nucleoside Triphosphate Pyrophosphohydrolase"/>
    <property type="match status" value="1"/>
</dbReference>
<evidence type="ECO:0000313" key="5">
    <source>
        <dbReference type="Proteomes" id="UP000824239"/>
    </source>
</evidence>
<evidence type="ECO:0000256" key="1">
    <source>
        <dbReference type="ARBA" id="ARBA00001946"/>
    </source>
</evidence>
<dbReference type="GO" id="GO:0016787">
    <property type="term" value="F:hydrolase activity"/>
    <property type="evidence" value="ECO:0007669"/>
    <property type="project" value="UniProtKB-KW"/>
</dbReference>
<name>A0A9D1DJ70_9FIRM</name>
<dbReference type="InterPro" id="IPR000086">
    <property type="entry name" value="NUDIX_hydrolase_dom"/>
</dbReference>
<dbReference type="CDD" id="cd02883">
    <property type="entry name" value="NUDIX_Hydrolase"/>
    <property type="match status" value="1"/>
</dbReference>
<dbReference type="InterPro" id="IPR020084">
    <property type="entry name" value="NUDIX_hydrolase_CS"/>
</dbReference>
<dbReference type="PROSITE" id="PS00893">
    <property type="entry name" value="NUDIX_BOX"/>
    <property type="match status" value="1"/>
</dbReference>
<dbReference type="AlphaFoldDB" id="A0A9D1DJ70"/>
<organism evidence="4 5">
    <name type="scientific">Candidatus Avoscillospira avicola</name>
    <dbReference type="NCBI Taxonomy" id="2840706"/>
    <lineage>
        <taxon>Bacteria</taxon>
        <taxon>Bacillati</taxon>
        <taxon>Bacillota</taxon>
        <taxon>Clostridia</taxon>
        <taxon>Eubacteriales</taxon>
        <taxon>Oscillospiraceae</taxon>
        <taxon>Oscillospiraceae incertae sedis</taxon>
        <taxon>Candidatus Avoscillospira</taxon>
    </lineage>
</organism>
<dbReference type="PANTHER" id="PTHR43046">
    <property type="entry name" value="GDP-MANNOSE MANNOSYL HYDROLASE"/>
    <property type="match status" value="1"/>
</dbReference>